<dbReference type="PANTHER" id="PTHR43191">
    <property type="entry name" value="RRNA METHYLTRANSFERASE 3"/>
    <property type="match status" value="1"/>
</dbReference>
<sequence>MPLANSNGKASATPSAERKSVVELPRHVQHVSSLSNPYVKHLVKMRESSSYREATESVLVVGSNLLQELCEFAVTNNTEAAFELEMLLVVEERDFPQELSTFSQRTVFLTASVMQKLAGLKSSESVDAIGVVKLPSSFQKLSPDESLASAGATLEKWCPNPHRLLILDGIQDPGNLGTLLRTATAFAWDGVFLLPGCCDPFNDKTLRASRAANFRMPIAAGTWPQIQAFGKANAMKFYAGIPEQVHSSRLHSKKNSPEALIEKIKSVKSLCLVLGSEGQGLSDPARRGSQHLTVPMPGKFESLNVAVVGGILMFLLMNKNI</sequence>
<feature type="region of interest" description="Disordered" evidence="3">
    <location>
        <begin position="1"/>
        <end position="21"/>
    </location>
</feature>
<keyword evidence="2" id="KW-0808">Transferase</keyword>
<dbReference type="Gene3D" id="3.30.1330.30">
    <property type="match status" value="1"/>
</dbReference>
<dbReference type="OrthoDB" id="270651at2759"/>
<keyword evidence="1" id="KW-0489">Methyltransferase</keyword>
<dbReference type="eggNOG" id="KOG2506">
    <property type="taxonomic scope" value="Eukaryota"/>
</dbReference>
<accession>D8QT02</accession>
<dbReference type="Gramene" id="EFJ37029">
    <property type="protein sequence ID" value="EFJ37029"/>
    <property type="gene ID" value="SELMODRAFT_77463"/>
</dbReference>
<dbReference type="KEGG" id="smo:SELMODRAFT_77463"/>
<dbReference type="GO" id="GO:0032259">
    <property type="term" value="P:methylation"/>
    <property type="evidence" value="ECO:0007669"/>
    <property type="project" value="UniProtKB-KW"/>
</dbReference>
<dbReference type="InParanoid" id="D8QT02"/>
<dbReference type="PANTHER" id="PTHR43191:SF2">
    <property type="entry name" value="RRNA METHYLTRANSFERASE 3, MITOCHONDRIAL"/>
    <property type="match status" value="1"/>
</dbReference>
<feature type="domain" description="tRNA/rRNA methyltransferase SpoU type" evidence="4">
    <location>
        <begin position="164"/>
        <end position="314"/>
    </location>
</feature>
<dbReference type="InterPro" id="IPR029028">
    <property type="entry name" value="Alpha/beta_knot_MTases"/>
</dbReference>
<proteinExistence type="predicted"/>
<evidence type="ECO:0000256" key="1">
    <source>
        <dbReference type="ARBA" id="ARBA00022603"/>
    </source>
</evidence>
<dbReference type="HOGENOM" id="CLU_021322_3_0_1"/>
<dbReference type="SUPFAM" id="SSF75217">
    <property type="entry name" value="alpha/beta knot"/>
    <property type="match status" value="1"/>
</dbReference>
<dbReference type="STRING" id="88036.D8QT02"/>
<dbReference type="InterPro" id="IPR051259">
    <property type="entry name" value="rRNA_Methyltransferase"/>
</dbReference>
<evidence type="ECO:0000259" key="4">
    <source>
        <dbReference type="Pfam" id="PF00588"/>
    </source>
</evidence>
<evidence type="ECO:0000313" key="6">
    <source>
        <dbReference type="Proteomes" id="UP000001514"/>
    </source>
</evidence>
<dbReference type="InterPro" id="IPR001537">
    <property type="entry name" value="SpoU_MeTrfase"/>
</dbReference>
<dbReference type="Pfam" id="PF00588">
    <property type="entry name" value="SpoU_methylase"/>
    <property type="match status" value="1"/>
</dbReference>
<dbReference type="SUPFAM" id="SSF55315">
    <property type="entry name" value="L30e-like"/>
    <property type="match status" value="1"/>
</dbReference>
<dbReference type="InterPro" id="IPR029026">
    <property type="entry name" value="tRNA_m1G_MTases_N"/>
</dbReference>
<dbReference type="FunCoup" id="D8QT02">
    <property type="interactions" value="1090"/>
</dbReference>
<name>D8QT02_SELML</name>
<dbReference type="AlphaFoldDB" id="D8QT02"/>
<evidence type="ECO:0000313" key="5">
    <source>
        <dbReference type="EMBL" id="EFJ37029.1"/>
    </source>
</evidence>
<dbReference type="GO" id="GO:0008173">
    <property type="term" value="F:RNA methyltransferase activity"/>
    <property type="evidence" value="ECO:0007669"/>
    <property type="project" value="InterPro"/>
</dbReference>
<dbReference type="OMA" id="SSEHHGV"/>
<keyword evidence="6" id="KW-1185">Reference proteome</keyword>
<evidence type="ECO:0000256" key="2">
    <source>
        <dbReference type="ARBA" id="ARBA00022679"/>
    </source>
</evidence>
<dbReference type="InterPro" id="IPR029064">
    <property type="entry name" value="Ribosomal_eL30-like_sf"/>
</dbReference>
<dbReference type="GO" id="GO:0006396">
    <property type="term" value="P:RNA processing"/>
    <property type="evidence" value="ECO:0007669"/>
    <property type="project" value="InterPro"/>
</dbReference>
<protein>
    <recommendedName>
        <fullName evidence="4">tRNA/rRNA methyltransferase SpoU type domain-containing protein</fullName>
    </recommendedName>
</protein>
<dbReference type="EMBL" id="GL377566">
    <property type="protein sequence ID" value="EFJ37029.1"/>
    <property type="molecule type" value="Genomic_DNA"/>
</dbReference>
<gene>
    <name evidence="5" type="ORF">SELMODRAFT_77463</name>
</gene>
<reference evidence="5 6" key="1">
    <citation type="journal article" date="2011" name="Science">
        <title>The Selaginella genome identifies genetic changes associated with the evolution of vascular plants.</title>
        <authorList>
            <person name="Banks J.A."/>
            <person name="Nishiyama T."/>
            <person name="Hasebe M."/>
            <person name="Bowman J.L."/>
            <person name="Gribskov M."/>
            <person name="dePamphilis C."/>
            <person name="Albert V.A."/>
            <person name="Aono N."/>
            <person name="Aoyama T."/>
            <person name="Ambrose B.A."/>
            <person name="Ashton N.W."/>
            <person name="Axtell M.J."/>
            <person name="Barker E."/>
            <person name="Barker M.S."/>
            <person name="Bennetzen J.L."/>
            <person name="Bonawitz N.D."/>
            <person name="Chapple C."/>
            <person name="Cheng C."/>
            <person name="Correa L.G."/>
            <person name="Dacre M."/>
            <person name="DeBarry J."/>
            <person name="Dreyer I."/>
            <person name="Elias M."/>
            <person name="Engstrom E.M."/>
            <person name="Estelle M."/>
            <person name="Feng L."/>
            <person name="Finet C."/>
            <person name="Floyd S.K."/>
            <person name="Frommer W.B."/>
            <person name="Fujita T."/>
            <person name="Gramzow L."/>
            <person name="Gutensohn M."/>
            <person name="Harholt J."/>
            <person name="Hattori M."/>
            <person name="Heyl A."/>
            <person name="Hirai T."/>
            <person name="Hiwatashi Y."/>
            <person name="Ishikawa M."/>
            <person name="Iwata M."/>
            <person name="Karol K.G."/>
            <person name="Koehler B."/>
            <person name="Kolukisaoglu U."/>
            <person name="Kubo M."/>
            <person name="Kurata T."/>
            <person name="Lalonde S."/>
            <person name="Li K."/>
            <person name="Li Y."/>
            <person name="Litt A."/>
            <person name="Lyons E."/>
            <person name="Manning G."/>
            <person name="Maruyama T."/>
            <person name="Michael T.P."/>
            <person name="Mikami K."/>
            <person name="Miyazaki S."/>
            <person name="Morinaga S."/>
            <person name="Murata T."/>
            <person name="Mueller-Roeber B."/>
            <person name="Nelson D.R."/>
            <person name="Obara M."/>
            <person name="Oguri Y."/>
            <person name="Olmstead R.G."/>
            <person name="Onodera N."/>
            <person name="Petersen B.L."/>
            <person name="Pils B."/>
            <person name="Prigge M."/>
            <person name="Rensing S.A."/>
            <person name="Riano-Pachon D.M."/>
            <person name="Roberts A.W."/>
            <person name="Sato Y."/>
            <person name="Scheller H.V."/>
            <person name="Schulz B."/>
            <person name="Schulz C."/>
            <person name="Shakirov E.V."/>
            <person name="Shibagaki N."/>
            <person name="Shinohara N."/>
            <person name="Shippen D.E."/>
            <person name="Soerensen I."/>
            <person name="Sotooka R."/>
            <person name="Sugimoto N."/>
            <person name="Sugita M."/>
            <person name="Sumikawa N."/>
            <person name="Tanurdzic M."/>
            <person name="Theissen G."/>
            <person name="Ulvskov P."/>
            <person name="Wakazuki S."/>
            <person name="Weng J.K."/>
            <person name="Willats W.W."/>
            <person name="Wipf D."/>
            <person name="Wolf P.G."/>
            <person name="Yang L."/>
            <person name="Zimmer A.D."/>
            <person name="Zhu Q."/>
            <person name="Mitros T."/>
            <person name="Hellsten U."/>
            <person name="Loque D."/>
            <person name="Otillar R."/>
            <person name="Salamov A."/>
            <person name="Schmutz J."/>
            <person name="Shapiro H."/>
            <person name="Lindquist E."/>
            <person name="Lucas S."/>
            <person name="Rokhsar D."/>
            <person name="Grigoriev I.V."/>
        </authorList>
    </citation>
    <scope>NUCLEOTIDE SEQUENCE [LARGE SCALE GENOMIC DNA]</scope>
</reference>
<feature type="compositionally biased region" description="Polar residues" evidence="3">
    <location>
        <begin position="1"/>
        <end position="14"/>
    </location>
</feature>
<dbReference type="Proteomes" id="UP000001514">
    <property type="component" value="Unassembled WGS sequence"/>
</dbReference>
<dbReference type="Gene3D" id="3.40.1280.10">
    <property type="match status" value="1"/>
</dbReference>
<dbReference type="CDD" id="cd18095">
    <property type="entry name" value="SpoU-like_rRNA-MTase"/>
    <property type="match status" value="1"/>
</dbReference>
<dbReference type="GO" id="GO:0003723">
    <property type="term" value="F:RNA binding"/>
    <property type="evidence" value="ECO:0007669"/>
    <property type="project" value="InterPro"/>
</dbReference>
<organism evidence="6">
    <name type="scientific">Selaginella moellendorffii</name>
    <name type="common">Spikemoss</name>
    <dbReference type="NCBI Taxonomy" id="88036"/>
    <lineage>
        <taxon>Eukaryota</taxon>
        <taxon>Viridiplantae</taxon>
        <taxon>Streptophyta</taxon>
        <taxon>Embryophyta</taxon>
        <taxon>Tracheophyta</taxon>
        <taxon>Lycopodiopsida</taxon>
        <taxon>Selaginellales</taxon>
        <taxon>Selaginellaceae</taxon>
        <taxon>Selaginella</taxon>
    </lineage>
</organism>
<dbReference type="FunFam" id="3.40.1280.10:FF:000027">
    <property type="entry name" value="Putative tRNA/rRNA methyltransferase YsgA"/>
    <property type="match status" value="1"/>
</dbReference>
<evidence type="ECO:0000256" key="3">
    <source>
        <dbReference type="SAM" id="MobiDB-lite"/>
    </source>
</evidence>